<dbReference type="GO" id="GO:0005886">
    <property type="term" value="C:plasma membrane"/>
    <property type="evidence" value="ECO:0007669"/>
    <property type="project" value="UniProtKB-SubCell"/>
</dbReference>
<protein>
    <recommendedName>
        <fullName evidence="9">3'(2'),5'-bisphosphate nucleotidase CysQ</fullName>
        <ecNumber evidence="9">3.1.3.7</ecNumber>
    </recommendedName>
    <alternativeName>
        <fullName evidence="9">3'(2'),5-bisphosphonucleoside 3'(2')-phosphohydrolase</fullName>
    </alternativeName>
    <alternativeName>
        <fullName evidence="9">3'-phosphoadenosine 5'-phosphate phosphatase</fullName>
        <shortName evidence="9">PAP phosphatase</shortName>
    </alternativeName>
</protein>
<evidence type="ECO:0000256" key="1">
    <source>
        <dbReference type="ARBA" id="ARBA00001625"/>
    </source>
</evidence>
<feature type="binding site" evidence="9">
    <location>
        <position position="66"/>
    </location>
    <ligand>
        <name>Mg(2+)</name>
        <dbReference type="ChEBI" id="CHEBI:18420"/>
        <label>1</label>
    </ligand>
</feature>
<comment type="caution">
    <text evidence="11">The sequence shown here is derived from an EMBL/GenBank/DDBJ whole genome shotgun (WGS) entry which is preliminary data.</text>
</comment>
<dbReference type="GO" id="GO:0000103">
    <property type="term" value="P:sulfate assimilation"/>
    <property type="evidence" value="ECO:0007669"/>
    <property type="project" value="TreeGrafter"/>
</dbReference>
<dbReference type="Gene3D" id="3.40.190.80">
    <property type="match status" value="1"/>
</dbReference>
<dbReference type="NCBIfam" id="TIGR01331">
    <property type="entry name" value="bisphos_cysQ"/>
    <property type="match status" value="1"/>
</dbReference>
<dbReference type="eggNOG" id="COG1218">
    <property type="taxonomic scope" value="Bacteria"/>
</dbReference>
<dbReference type="InterPro" id="IPR020583">
    <property type="entry name" value="Inositol_monoP_metal-BS"/>
</dbReference>
<keyword evidence="12" id="KW-1185">Reference proteome</keyword>
<evidence type="ECO:0000313" key="12">
    <source>
        <dbReference type="Proteomes" id="UP000006250"/>
    </source>
</evidence>
<feature type="binding site" evidence="9">
    <location>
        <position position="213"/>
    </location>
    <ligand>
        <name>Mg(2+)</name>
        <dbReference type="ChEBI" id="CHEBI:18420"/>
        <label>2</label>
    </ligand>
</feature>
<comment type="function">
    <text evidence="9">Converts adenosine-3',5'-bisphosphate (PAP) to AMP.</text>
</comment>
<feature type="binding site" evidence="9">
    <location>
        <position position="86"/>
    </location>
    <ligand>
        <name>Mg(2+)</name>
        <dbReference type="ChEBI" id="CHEBI:18420"/>
        <label>1</label>
    </ligand>
</feature>
<dbReference type="InterPro" id="IPR000760">
    <property type="entry name" value="Inositol_monophosphatase-like"/>
</dbReference>
<keyword evidence="4" id="KW-0997">Cell inner membrane</keyword>
<feature type="binding site" evidence="9">
    <location>
        <begin position="88"/>
        <end position="91"/>
    </location>
    <ligand>
        <name>substrate</name>
    </ligand>
</feature>
<dbReference type="HAMAP" id="MF_02095">
    <property type="entry name" value="CysQ"/>
    <property type="match status" value="1"/>
</dbReference>
<evidence type="ECO:0000256" key="10">
    <source>
        <dbReference type="PIRSR" id="PIRSR600760-2"/>
    </source>
</evidence>
<evidence type="ECO:0000256" key="4">
    <source>
        <dbReference type="ARBA" id="ARBA00022519"/>
    </source>
</evidence>
<dbReference type="PANTHER" id="PTHR43028:SF5">
    <property type="entry name" value="3'(2'),5'-BISPHOSPHATE NUCLEOTIDASE 1"/>
    <property type="match status" value="1"/>
</dbReference>
<dbReference type="InterPro" id="IPR006240">
    <property type="entry name" value="CysQ"/>
</dbReference>
<dbReference type="InterPro" id="IPR050725">
    <property type="entry name" value="CysQ/Inositol_MonoPase"/>
</dbReference>
<evidence type="ECO:0000313" key="11">
    <source>
        <dbReference type="EMBL" id="EFL49328.1"/>
    </source>
</evidence>
<feature type="binding site" evidence="9">
    <location>
        <position position="88"/>
    </location>
    <ligand>
        <name>Mg(2+)</name>
        <dbReference type="ChEBI" id="CHEBI:18420"/>
        <label>1</label>
    </ligand>
</feature>
<evidence type="ECO:0000256" key="2">
    <source>
        <dbReference type="ARBA" id="ARBA00005289"/>
    </source>
</evidence>
<dbReference type="STRING" id="596151.DesfrDRAFT_3915"/>
<reference evidence="11 12" key="1">
    <citation type="submission" date="2010-08" db="EMBL/GenBank/DDBJ databases">
        <title>The draft genome of Desulfovibrio fructosovorans JJ.</title>
        <authorList>
            <consortium name="US DOE Joint Genome Institute (JGI-PGF)"/>
            <person name="Lucas S."/>
            <person name="Copeland A."/>
            <person name="Lapidus A."/>
            <person name="Cheng J.-F."/>
            <person name="Bruce D."/>
            <person name="Goodwin L."/>
            <person name="Pitluck S."/>
            <person name="Land M.L."/>
            <person name="Hauser L."/>
            <person name="Chang Y.-J."/>
            <person name="Jeffries C."/>
            <person name="Wall J.D."/>
            <person name="Stahl D.A."/>
            <person name="Arkin A.P."/>
            <person name="Dehal P."/>
            <person name="Stolyar S.M."/>
            <person name="Hazen T.C."/>
            <person name="Woyke T.J."/>
        </authorList>
    </citation>
    <scope>NUCLEOTIDE SEQUENCE [LARGE SCALE GENOMIC DNA]</scope>
    <source>
        <strain evidence="11 12">JJ</strain>
    </source>
</reference>
<dbReference type="PRINTS" id="PR00377">
    <property type="entry name" value="IMPHPHTASES"/>
</dbReference>
<keyword evidence="6 9" id="KW-0378">Hydrolase</keyword>
<keyword evidence="7 9" id="KW-0460">Magnesium</keyword>
<dbReference type="OrthoDB" id="9785695at2"/>
<dbReference type="Proteomes" id="UP000006250">
    <property type="component" value="Unassembled WGS sequence"/>
</dbReference>
<comment type="similarity">
    <text evidence="2 9">Belongs to the inositol monophosphatase superfamily. CysQ family.</text>
</comment>
<dbReference type="GO" id="GO:0000287">
    <property type="term" value="F:magnesium ion binding"/>
    <property type="evidence" value="ECO:0007669"/>
    <property type="project" value="UniProtKB-UniRule"/>
</dbReference>
<evidence type="ECO:0000256" key="5">
    <source>
        <dbReference type="ARBA" id="ARBA00022723"/>
    </source>
</evidence>
<dbReference type="RefSeq" id="WP_005996798.1">
    <property type="nucleotide sequence ID" value="NZ_AECZ01000048.1"/>
</dbReference>
<gene>
    <name evidence="9" type="primary">cysQ</name>
    <name evidence="11" type="ORF">DesfrDRAFT_3915</name>
</gene>
<dbReference type="EC" id="3.1.3.7" evidence="9"/>
<sequence length="265" mass="28216">MRDLDLSALGGIARLAGHAVLEIYHNGFSVEEKADHSPLTTADTRSSALILEALAQVYPDVPVVCEETKAAPYETRRRYKRFFLVDPLDGTKEFIRRNDEFCVLIALIEAGQPVYGVIHAPVADTLYCGGPGIPATRRVAGGDAVPIRAVAPVPGQPLLAMGSRSHADAATAAYLARFPGVRLVSRGSALKFAALAEGACHLYPRLAPTWEWDTAAGHAVLLGAGGALTVPDGGEFRYNKPELLNGPFIARSFSEDAIDGNSILI</sequence>
<dbReference type="InterPro" id="IPR020550">
    <property type="entry name" value="Inositol_monophosphatase_CS"/>
</dbReference>
<keyword evidence="3 9" id="KW-1003">Cell membrane</keyword>
<evidence type="ECO:0000256" key="6">
    <source>
        <dbReference type="ARBA" id="ARBA00022801"/>
    </source>
</evidence>
<feature type="binding site" evidence="10">
    <location>
        <position position="213"/>
    </location>
    <ligand>
        <name>Mg(2+)</name>
        <dbReference type="ChEBI" id="CHEBI:18420"/>
        <label>1</label>
        <note>catalytic</note>
    </ligand>
</feature>
<comment type="subcellular location">
    <subcellularLocation>
        <location evidence="9">Cell membrane</location>
        <topology evidence="9">Peripheral membrane protein</topology>
        <orientation evidence="9">Cytoplasmic side</orientation>
    </subcellularLocation>
</comment>
<evidence type="ECO:0000256" key="3">
    <source>
        <dbReference type="ARBA" id="ARBA00022475"/>
    </source>
</evidence>
<dbReference type="Gene3D" id="3.30.540.10">
    <property type="entry name" value="Fructose-1,6-Bisphosphatase, subunit A, domain 1"/>
    <property type="match status" value="1"/>
</dbReference>
<name>E1K215_SOLFR</name>
<comment type="catalytic activity">
    <reaction evidence="1 9">
        <text>adenosine 3',5'-bisphosphate + H2O = AMP + phosphate</text>
        <dbReference type="Rhea" id="RHEA:10040"/>
        <dbReference type="ChEBI" id="CHEBI:15377"/>
        <dbReference type="ChEBI" id="CHEBI:43474"/>
        <dbReference type="ChEBI" id="CHEBI:58343"/>
        <dbReference type="ChEBI" id="CHEBI:456215"/>
        <dbReference type="EC" id="3.1.3.7"/>
    </reaction>
</comment>
<dbReference type="GO" id="GO:0050427">
    <property type="term" value="P:3'-phosphoadenosine 5'-phosphosulfate metabolic process"/>
    <property type="evidence" value="ECO:0007669"/>
    <property type="project" value="TreeGrafter"/>
</dbReference>
<evidence type="ECO:0000256" key="7">
    <source>
        <dbReference type="ARBA" id="ARBA00022842"/>
    </source>
</evidence>
<organism evidence="11 12">
    <name type="scientific">Solidesulfovibrio fructosivorans JJ]</name>
    <dbReference type="NCBI Taxonomy" id="596151"/>
    <lineage>
        <taxon>Bacteria</taxon>
        <taxon>Pseudomonadati</taxon>
        <taxon>Thermodesulfobacteriota</taxon>
        <taxon>Desulfovibrionia</taxon>
        <taxon>Desulfovibrionales</taxon>
        <taxon>Desulfovibrionaceae</taxon>
        <taxon>Solidesulfovibrio</taxon>
    </lineage>
</organism>
<dbReference type="CDD" id="cd01638">
    <property type="entry name" value="CysQ"/>
    <property type="match status" value="1"/>
</dbReference>
<feature type="binding site" evidence="10">
    <location>
        <position position="88"/>
    </location>
    <ligand>
        <name>Mg(2+)</name>
        <dbReference type="ChEBI" id="CHEBI:18420"/>
        <label>1</label>
        <note>catalytic</note>
    </ligand>
</feature>
<feature type="binding site" evidence="9">
    <location>
        <position position="66"/>
    </location>
    <ligand>
        <name>substrate</name>
    </ligand>
</feature>
<proteinExistence type="inferred from homology"/>
<dbReference type="AlphaFoldDB" id="E1K215"/>
<dbReference type="SUPFAM" id="SSF56655">
    <property type="entry name" value="Carbohydrate phosphatase"/>
    <property type="match status" value="1"/>
</dbReference>
<feature type="binding site" evidence="10">
    <location>
        <position position="86"/>
    </location>
    <ligand>
        <name>Mg(2+)</name>
        <dbReference type="ChEBI" id="CHEBI:18420"/>
        <label>1</label>
        <note>catalytic</note>
    </ligand>
</feature>
<dbReference type="EMBL" id="AECZ01000048">
    <property type="protein sequence ID" value="EFL49328.1"/>
    <property type="molecule type" value="Genomic_DNA"/>
</dbReference>
<feature type="binding site" evidence="9">
    <location>
        <position position="89"/>
    </location>
    <ligand>
        <name>Mg(2+)</name>
        <dbReference type="ChEBI" id="CHEBI:18420"/>
        <label>2</label>
    </ligand>
</feature>
<evidence type="ECO:0000256" key="8">
    <source>
        <dbReference type="ARBA" id="ARBA00023136"/>
    </source>
</evidence>
<accession>E1K215</accession>
<feature type="binding site" evidence="9">
    <location>
        <position position="86"/>
    </location>
    <ligand>
        <name>Mg(2+)</name>
        <dbReference type="ChEBI" id="CHEBI:18420"/>
        <label>2</label>
    </ligand>
</feature>
<comment type="cofactor">
    <cofactor evidence="9 10">
        <name>Mg(2+)</name>
        <dbReference type="ChEBI" id="CHEBI:18420"/>
    </cofactor>
</comment>
<keyword evidence="8 9" id="KW-0472">Membrane</keyword>
<keyword evidence="5 9" id="KW-0479">Metal-binding</keyword>
<dbReference type="GO" id="GO:0046854">
    <property type="term" value="P:phosphatidylinositol phosphate biosynthetic process"/>
    <property type="evidence" value="ECO:0007669"/>
    <property type="project" value="InterPro"/>
</dbReference>
<feature type="binding site" evidence="10">
    <location>
        <position position="89"/>
    </location>
    <ligand>
        <name>Mg(2+)</name>
        <dbReference type="ChEBI" id="CHEBI:18420"/>
        <label>1</label>
        <note>catalytic</note>
    </ligand>
</feature>
<dbReference type="PROSITE" id="PS00630">
    <property type="entry name" value="IMP_2"/>
    <property type="match status" value="1"/>
</dbReference>
<dbReference type="PANTHER" id="PTHR43028">
    <property type="entry name" value="3'(2'),5'-BISPHOSPHATE NUCLEOTIDASE 1"/>
    <property type="match status" value="1"/>
</dbReference>
<dbReference type="GO" id="GO:0008441">
    <property type="term" value="F:3'(2'),5'-bisphosphate nucleotidase activity"/>
    <property type="evidence" value="ECO:0007669"/>
    <property type="project" value="UniProtKB-UniRule"/>
</dbReference>
<feature type="binding site" evidence="9">
    <location>
        <position position="213"/>
    </location>
    <ligand>
        <name>substrate</name>
    </ligand>
</feature>
<evidence type="ECO:0000256" key="9">
    <source>
        <dbReference type="HAMAP-Rule" id="MF_02095"/>
    </source>
</evidence>
<dbReference type="PROSITE" id="PS00629">
    <property type="entry name" value="IMP_1"/>
    <property type="match status" value="1"/>
</dbReference>
<feature type="binding site" evidence="10">
    <location>
        <position position="66"/>
    </location>
    <ligand>
        <name>Mg(2+)</name>
        <dbReference type="ChEBI" id="CHEBI:18420"/>
        <label>1</label>
        <note>catalytic</note>
    </ligand>
</feature>
<dbReference type="Pfam" id="PF00459">
    <property type="entry name" value="Inositol_P"/>
    <property type="match status" value="1"/>
</dbReference>